<dbReference type="EMBL" id="JBHSGB010000006">
    <property type="protein sequence ID" value="MFC4654915.1"/>
    <property type="molecule type" value="Genomic_DNA"/>
</dbReference>
<comment type="caution">
    <text evidence="2">The sequence shown here is derived from an EMBL/GenBank/DDBJ whole genome shotgun (WGS) entry which is preliminary data.</text>
</comment>
<evidence type="ECO:0000256" key="1">
    <source>
        <dbReference type="SAM" id="Phobius"/>
    </source>
</evidence>
<accession>A0ABV9JKZ1</accession>
<dbReference type="RefSeq" id="WP_377333090.1">
    <property type="nucleotide sequence ID" value="NZ_JBHSGB010000006.1"/>
</dbReference>
<proteinExistence type="predicted"/>
<evidence type="ECO:0000313" key="3">
    <source>
        <dbReference type="Proteomes" id="UP001595962"/>
    </source>
</evidence>
<protein>
    <submittedName>
        <fullName evidence="2">NfeD family protein</fullName>
    </submittedName>
</protein>
<gene>
    <name evidence="2" type="ORF">ACFO3I_07810</name>
</gene>
<keyword evidence="3" id="KW-1185">Reference proteome</keyword>
<reference evidence="3" key="1">
    <citation type="journal article" date="2019" name="Int. J. Syst. Evol. Microbiol.">
        <title>The Global Catalogue of Microorganisms (GCM) 10K type strain sequencing project: providing services to taxonomists for standard genome sequencing and annotation.</title>
        <authorList>
            <consortium name="The Broad Institute Genomics Platform"/>
            <consortium name="The Broad Institute Genome Sequencing Center for Infectious Disease"/>
            <person name="Wu L."/>
            <person name="Ma J."/>
        </authorList>
    </citation>
    <scope>NUCLEOTIDE SEQUENCE [LARGE SCALE GENOMIC DNA]</scope>
    <source>
        <strain evidence="3">DT28</strain>
    </source>
</reference>
<name>A0ABV9JKZ1_9GAMM</name>
<dbReference type="Proteomes" id="UP001595962">
    <property type="component" value="Unassembled WGS sequence"/>
</dbReference>
<evidence type="ECO:0000313" key="2">
    <source>
        <dbReference type="EMBL" id="MFC4654915.1"/>
    </source>
</evidence>
<feature type="transmembrane region" description="Helical" evidence="1">
    <location>
        <begin position="52"/>
        <end position="71"/>
    </location>
</feature>
<organism evidence="2 3">
    <name type="scientific">Rheinheimera marina</name>
    <dbReference type="NCBI Taxonomy" id="1774958"/>
    <lineage>
        <taxon>Bacteria</taxon>
        <taxon>Pseudomonadati</taxon>
        <taxon>Pseudomonadota</taxon>
        <taxon>Gammaproteobacteria</taxon>
        <taxon>Chromatiales</taxon>
        <taxon>Chromatiaceae</taxon>
        <taxon>Rheinheimera</taxon>
    </lineage>
</organism>
<keyword evidence="1" id="KW-1133">Transmembrane helix</keyword>
<keyword evidence="1" id="KW-0472">Membrane</keyword>
<sequence>MDLTSSLLVLGLVCLALLPFAVPGLLEVLLSLAVSSLLVSGALYLGWLPDELWVSLLALAVLAVITALVLWKPLRRLQHSDERLQEDKGISDFVGTPLVLAAHTSKTQASELLFSGVHWQVKLDPECSDSELEAGDSVVISSAQVGLLLVKKA</sequence>
<keyword evidence="1" id="KW-0812">Transmembrane</keyword>